<feature type="domain" description="RING-type" evidence="14">
    <location>
        <begin position="401"/>
        <end position="618"/>
    </location>
</feature>
<dbReference type="InterPro" id="IPR002156">
    <property type="entry name" value="RNaseH_domain"/>
</dbReference>
<dbReference type="AlphaFoldDB" id="A0A835P9C4"/>
<dbReference type="EC" id="2.3.2.31" evidence="5"/>
<keyword evidence="11" id="KW-0862">Zinc</keyword>
<dbReference type="PROSITE" id="PS00518">
    <property type="entry name" value="ZF_RING_1"/>
    <property type="match status" value="1"/>
</dbReference>
<comment type="caution">
    <text evidence="15">The sequence shown here is derived from an EMBL/GenBank/DDBJ whole genome shotgun (WGS) entry which is preliminary data.</text>
</comment>
<evidence type="ECO:0000256" key="3">
    <source>
        <dbReference type="ARBA" id="ARBA00003976"/>
    </source>
</evidence>
<evidence type="ECO:0000259" key="13">
    <source>
        <dbReference type="PROSITE" id="PS50089"/>
    </source>
</evidence>
<dbReference type="InterPro" id="IPR001841">
    <property type="entry name" value="Znf_RING"/>
</dbReference>
<dbReference type="Gene3D" id="3.30.40.10">
    <property type="entry name" value="Zinc/RING finger domain, C3HC4 (zinc finger)"/>
    <property type="match status" value="1"/>
</dbReference>
<keyword evidence="6" id="KW-0808">Transferase</keyword>
<comment type="catalytic activity">
    <reaction evidence="1">
        <text>[E2 ubiquitin-conjugating enzyme]-S-ubiquitinyl-L-cysteine + [acceptor protein]-L-lysine = [E2 ubiquitin-conjugating enzyme]-L-cysteine + [acceptor protein]-N(6)-ubiquitinyl-L-lysine.</text>
        <dbReference type="EC" id="2.3.2.31"/>
    </reaction>
</comment>
<comment type="function">
    <text evidence="3">Might act as an E3 ubiquitin-protein ligase, or as part of E3 complex, which accepts ubiquitin from specific E2 ubiquitin-conjugating enzymes and then transfers it to substrates.</text>
</comment>
<dbReference type="SMART" id="SM00184">
    <property type="entry name" value="RING"/>
    <property type="match status" value="2"/>
</dbReference>
<gene>
    <name evidence="15" type="ORF">HPP92_027595</name>
</gene>
<dbReference type="EMBL" id="JADCNM010000243">
    <property type="protein sequence ID" value="KAG0448909.1"/>
    <property type="molecule type" value="Genomic_DNA"/>
</dbReference>
<dbReference type="InterPro" id="IPR031127">
    <property type="entry name" value="E3_UB_ligase_RBR"/>
</dbReference>
<accession>A0A835P9C4</accession>
<keyword evidence="10" id="KW-0833">Ubl conjugation pathway</keyword>
<keyword evidence="8" id="KW-0677">Repeat</keyword>
<evidence type="ECO:0000256" key="10">
    <source>
        <dbReference type="ARBA" id="ARBA00022786"/>
    </source>
</evidence>
<dbReference type="SMART" id="SM00647">
    <property type="entry name" value="IBR"/>
    <property type="match status" value="2"/>
</dbReference>
<dbReference type="InterPro" id="IPR013083">
    <property type="entry name" value="Znf_RING/FYVE/PHD"/>
</dbReference>
<comment type="cofactor">
    <cofactor evidence="2">
        <name>Zn(2+)</name>
        <dbReference type="ChEBI" id="CHEBI:29105"/>
    </cofactor>
</comment>
<comment type="similarity">
    <text evidence="4">Belongs to the RBR family. Ariadne subfamily.</text>
</comment>
<dbReference type="Pfam" id="PF01485">
    <property type="entry name" value="IBR"/>
    <property type="match status" value="2"/>
</dbReference>
<dbReference type="InterPro" id="IPR036397">
    <property type="entry name" value="RNaseH_sf"/>
</dbReference>
<dbReference type="FunFam" id="3.30.420.10:FF:000076">
    <property type="entry name" value="RBR-type E3 ubiquitin transferase"/>
    <property type="match status" value="1"/>
</dbReference>
<organism evidence="15 16">
    <name type="scientific">Vanilla planifolia</name>
    <name type="common">Vanilla</name>
    <dbReference type="NCBI Taxonomy" id="51239"/>
    <lineage>
        <taxon>Eukaryota</taxon>
        <taxon>Viridiplantae</taxon>
        <taxon>Streptophyta</taxon>
        <taxon>Embryophyta</taxon>
        <taxon>Tracheophyta</taxon>
        <taxon>Spermatophyta</taxon>
        <taxon>Magnoliopsida</taxon>
        <taxon>Liliopsida</taxon>
        <taxon>Asparagales</taxon>
        <taxon>Orchidaceae</taxon>
        <taxon>Vanilloideae</taxon>
        <taxon>Vanilleae</taxon>
        <taxon>Vanilla</taxon>
    </lineage>
</organism>
<protein>
    <recommendedName>
        <fullName evidence="5">RBR-type E3 ubiquitin transferase</fullName>
        <ecNumber evidence="5">2.3.2.31</ecNumber>
    </recommendedName>
</protein>
<keyword evidence="7" id="KW-0479">Metal-binding</keyword>
<keyword evidence="9 12" id="KW-0863">Zinc-finger</keyword>
<evidence type="ECO:0000256" key="5">
    <source>
        <dbReference type="ARBA" id="ARBA00012251"/>
    </source>
</evidence>
<feature type="domain" description="RING-type" evidence="13">
    <location>
        <begin position="405"/>
        <end position="452"/>
    </location>
</feature>
<dbReference type="InterPro" id="IPR002867">
    <property type="entry name" value="IBR_dom"/>
</dbReference>
<dbReference type="InterPro" id="IPR044066">
    <property type="entry name" value="TRIAD_supradom"/>
</dbReference>
<dbReference type="GO" id="GO:0016567">
    <property type="term" value="P:protein ubiquitination"/>
    <property type="evidence" value="ECO:0007669"/>
    <property type="project" value="InterPro"/>
</dbReference>
<evidence type="ECO:0000259" key="14">
    <source>
        <dbReference type="PROSITE" id="PS51873"/>
    </source>
</evidence>
<evidence type="ECO:0000256" key="12">
    <source>
        <dbReference type="PROSITE-ProRule" id="PRU00175"/>
    </source>
</evidence>
<evidence type="ECO:0000313" key="16">
    <source>
        <dbReference type="Proteomes" id="UP000639772"/>
    </source>
</evidence>
<dbReference type="CDD" id="cd22584">
    <property type="entry name" value="Rcat_RBR_unk"/>
    <property type="match status" value="1"/>
</dbReference>
<dbReference type="GO" id="GO:0061630">
    <property type="term" value="F:ubiquitin protein ligase activity"/>
    <property type="evidence" value="ECO:0007669"/>
    <property type="project" value="UniProtKB-EC"/>
</dbReference>
<dbReference type="GO" id="GO:0008270">
    <property type="term" value="F:zinc ion binding"/>
    <property type="evidence" value="ECO:0007669"/>
    <property type="project" value="UniProtKB-KW"/>
</dbReference>
<evidence type="ECO:0000256" key="1">
    <source>
        <dbReference type="ARBA" id="ARBA00001798"/>
    </source>
</evidence>
<dbReference type="SUPFAM" id="SSF57850">
    <property type="entry name" value="RING/U-box"/>
    <property type="match status" value="2"/>
</dbReference>
<evidence type="ECO:0000256" key="2">
    <source>
        <dbReference type="ARBA" id="ARBA00001947"/>
    </source>
</evidence>
<evidence type="ECO:0000256" key="7">
    <source>
        <dbReference type="ARBA" id="ARBA00022723"/>
    </source>
</evidence>
<reference evidence="15 16" key="1">
    <citation type="journal article" date="2020" name="Nat. Food">
        <title>A phased Vanilla planifolia genome enables genetic improvement of flavour and production.</title>
        <authorList>
            <person name="Hasing T."/>
            <person name="Tang H."/>
            <person name="Brym M."/>
            <person name="Khazi F."/>
            <person name="Huang T."/>
            <person name="Chambers A.H."/>
        </authorList>
    </citation>
    <scope>NUCLEOTIDE SEQUENCE [LARGE SCALE GENOMIC DNA]</scope>
    <source>
        <tissue evidence="15">Leaf</tissue>
    </source>
</reference>
<dbReference type="PROSITE" id="PS50089">
    <property type="entry name" value="ZF_RING_2"/>
    <property type="match status" value="1"/>
</dbReference>
<dbReference type="InterPro" id="IPR012337">
    <property type="entry name" value="RNaseH-like_sf"/>
</dbReference>
<dbReference type="GO" id="GO:0004523">
    <property type="term" value="F:RNA-DNA hybrid ribonuclease activity"/>
    <property type="evidence" value="ECO:0007669"/>
    <property type="project" value="InterPro"/>
</dbReference>
<dbReference type="PANTHER" id="PTHR11685">
    <property type="entry name" value="RBR FAMILY RING FINGER AND IBR DOMAIN-CONTAINING"/>
    <property type="match status" value="1"/>
</dbReference>
<dbReference type="GO" id="GO:0003676">
    <property type="term" value="F:nucleic acid binding"/>
    <property type="evidence" value="ECO:0007669"/>
    <property type="project" value="InterPro"/>
</dbReference>
<evidence type="ECO:0000256" key="8">
    <source>
        <dbReference type="ARBA" id="ARBA00022737"/>
    </source>
</evidence>
<dbReference type="Gene3D" id="3.30.420.10">
    <property type="entry name" value="Ribonuclease H-like superfamily/Ribonuclease H"/>
    <property type="match status" value="1"/>
</dbReference>
<evidence type="ECO:0000256" key="6">
    <source>
        <dbReference type="ARBA" id="ARBA00022679"/>
    </source>
</evidence>
<dbReference type="Pfam" id="PF13456">
    <property type="entry name" value="RVT_3"/>
    <property type="match status" value="1"/>
</dbReference>
<name>A0A835P9C4_VANPL</name>
<dbReference type="Gene3D" id="1.20.120.1750">
    <property type="match status" value="1"/>
</dbReference>
<proteinExistence type="inferred from homology"/>
<evidence type="ECO:0000256" key="9">
    <source>
        <dbReference type="ARBA" id="ARBA00022771"/>
    </source>
</evidence>
<evidence type="ECO:0000256" key="4">
    <source>
        <dbReference type="ARBA" id="ARBA00005884"/>
    </source>
</evidence>
<dbReference type="PROSITE" id="PS51873">
    <property type="entry name" value="TRIAD"/>
    <property type="match status" value="1"/>
</dbReference>
<sequence length="715" mass="80381">MMEDCGPLSFGSSSMDEEFHSCCEEYDDWLDAEESLSEETSEDNEESVFEKSEVNEAEVVAYSLRTSNMQGEDNDHSMRMALGYDESSVPFSNGHEEFVLECSLSSPEGNNEAISHLNLTLPQCHKENLLISSLRLFEDVDPECLLRLVEEHERDVSECLVRLVENHERDILECSLVLSEDNEIDGLNASLVTSDGSEVHDLDCSLRLSQDHGEDVSDGSVGFSEDCEGVSECSLILSESHESFCSEFCLFSDDHEEEDDGLVLRVFSKGVSAYGDSGLSSGVSGIGVIMEKSHGFTFLQVQKKLNFFVEESIAEHLALMEGLLVALQKGCRKVLSFTDSKELYHLIAKKDSVEDRLLIAFRERIQELADKFESFVLRLVSRSETAKPLQLAREAAGILGQFIKCPACGEDKHQSKMIGLECSHKVCVDCINTYIENKWQSSQIPIKCPDLKCKYSIPNSKCRSFLPSTSFDSLERATETKAQNCLRIYCPFPDCSILLSHRRSSPLWEASLVQSNNNCIECHKCCRLVCMRCREPWHPSLSCEEFQNLPSEERDAGDVTLHQLGHSISWRVCSQCRQIIELAEGCYQVTCWCGHEFCFSCGLEYLNGVQTCPCLPSDDSSASSPAHSEPETELWSWEFSNPLPETVDGYSEQEKTQLALIQRFLTGGISLENHFCSPTPSPDSYLDIIKDLNQLPWLESFVSVISDNYQEDHLY</sequence>
<dbReference type="InterPro" id="IPR017907">
    <property type="entry name" value="Znf_RING_CS"/>
</dbReference>
<evidence type="ECO:0000256" key="11">
    <source>
        <dbReference type="ARBA" id="ARBA00022833"/>
    </source>
</evidence>
<evidence type="ECO:0000313" key="15">
    <source>
        <dbReference type="EMBL" id="KAG0448909.1"/>
    </source>
</evidence>
<dbReference type="CDD" id="cd22582">
    <property type="entry name" value="BRcat_RBR_unk"/>
    <property type="match status" value="1"/>
</dbReference>
<dbReference type="SUPFAM" id="SSF53098">
    <property type="entry name" value="Ribonuclease H-like"/>
    <property type="match status" value="1"/>
</dbReference>
<dbReference type="Proteomes" id="UP000639772">
    <property type="component" value="Unassembled WGS sequence"/>
</dbReference>
<dbReference type="OrthoDB" id="10009520at2759"/>